<name>A0A090ZAM3_9BACI</name>
<dbReference type="AlphaFoldDB" id="A0A090ZAM3"/>
<evidence type="ECO:0000313" key="2">
    <source>
        <dbReference type="Proteomes" id="UP000029389"/>
    </source>
</evidence>
<gene>
    <name evidence="1" type="ORF">DJ93_4361</name>
</gene>
<organism evidence="1 2">
    <name type="scientific">Bacillus clarus</name>
    <dbReference type="NCBI Taxonomy" id="2338372"/>
    <lineage>
        <taxon>Bacteria</taxon>
        <taxon>Bacillati</taxon>
        <taxon>Bacillota</taxon>
        <taxon>Bacilli</taxon>
        <taxon>Bacillales</taxon>
        <taxon>Bacillaceae</taxon>
        <taxon>Bacillus</taxon>
        <taxon>Bacillus cereus group</taxon>
    </lineage>
</organism>
<sequence>MRFADIFWRESQVYEEKNDFFIAVKVSAMFKNTFL</sequence>
<dbReference type="Proteomes" id="UP000029389">
    <property type="component" value="Unassembled WGS sequence"/>
</dbReference>
<protein>
    <submittedName>
        <fullName evidence="1">Uncharacterized protein</fullName>
    </submittedName>
</protein>
<evidence type="ECO:0000313" key="1">
    <source>
        <dbReference type="EMBL" id="KFN01371.1"/>
    </source>
</evidence>
<dbReference type="EMBL" id="JMQC01000008">
    <property type="protein sequence ID" value="KFN01371.1"/>
    <property type="molecule type" value="Genomic_DNA"/>
</dbReference>
<proteinExistence type="predicted"/>
<reference evidence="1 2" key="1">
    <citation type="submission" date="2014-04" db="EMBL/GenBank/DDBJ databases">
        <authorList>
            <person name="Bishop-Lilly K.A."/>
            <person name="Broomall S.M."/>
            <person name="Chain P.S."/>
            <person name="Chertkov O."/>
            <person name="Coyne S.R."/>
            <person name="Daligault H.E."/>
            <person name="Davenport K.W."/>
            <person name="Erkkila T."/>
            <person name="Frey K.G."/>
            <person name="Gibbons H.S."/>
            <person name="Gu W."/>
            <person name="Jaissle J."/>
            <person name="Johnson S.L."/>
            <person name="Koroleva G.I."/>
            <person name="Ladner J.T."/>
            <person name="Lo C.-C."/>
            <person name="Minogue T.D."/>
            <person name="Munk C."/>
            <person name="Palacios G.F."/>
            <person name="Redden C.L."/>
            <person name="Rosenzweig C.N."/>
            <person name="Scholz M.B."/>
            <person name="Teshima H."/>
            <person name="Xu Y."/>
        </authorList>
    </citation>
    <scope>NUCLEOTIDE SEQUENCE [LARGE SCALE GENOMIC DNA]</scope>
    <source>
        <strain evidence="1 2">BHP</strain>
    </source>
</reference>
<comment type="caution">
    <text evidence="1">The sequence shown here is derived from an EMBL/GenBank/DDBJ whole genome shotgun (WGS) entry which is preliminary data.</text>
</comment>
<accession>A0A090ZAM3</accession>